<name>A0A934QRH1_9PSEU</name>
<dbReference type="SUPFAM" id="SSF56784">
    <property type="entry name" value="HAD-like"/>
    <property type="match status" value="1"/>
</dbReference>
<dbReference type="InterPro" id="IPR023198">
    <property type="entry name" value="PGP-like_dom2"/>
</dbReference>
<dbReference type="Gene3D" id="1.10.150.240">
    <property type="entry name" value="Putative phosphatase, domain 2"/>
    <property type="match status" value="1"/>
</dbReference>
<dbReference type="InterPro" id="IPR050155">
    <property type="entry name" value="HAD-like_hydrolase_sf"/>
</dbReference>
<dbReference type="Gene3D" id="3.40.50.1000">
    <property type="entry name" value="HAD superfamily/HAD-like"/>
    <property type="match status" value="1"/>
</dbReference>
<dbReference type="GO" id="GO:0008967">
    <property type="term" value="F:phosphoglycolate phosphatase activity"/>
    <property type="evidence" value="ECO:0007669"/>
    <property type="project" value="TreeGrafter"/>
</dbReference>
<proteinExistence type="predicted"/>
<dbReference type="EMBL" id="JAENJH010000002">
    <property type="protein sequence ID" value="MBK1784803.1"/>
    <property type="molecule type" value="Genomic_DNA"/>
</dbReference>
<dbReference type="AlphaFoldDB" id="A0A934QRH1"/>
<sequence>MIELAVLDIAGTTVEEHGAVYAALEQAATAAGGTPTAADVRRWMGAGKREAITGLVTETTGRAPTAEVVEQGLTDFRARLADAYAATPPTPLPGVPEAITALRGAGVRVALTTGFDRQVVSGLLETLGWDDSVVDAVVSVDDVSAGRPAPYLIFRAMERTGVRDVRSVLTAGDTTRDLEAGSNAGAGYVVGVLTGGHSATDLGAARHTHMLPSVAAIPALLGI</sequence>
<dbReference type="InterPro" id="IPR036412">
    <property type="entry name" value="HAD-like_sf"/>
</dbReference>
<dbReference type="SFLD" id="SFLDG01129">
    <property type="entry name" value="C1.5:_HAD__Beta-PGM__Phosphata"/>
    <property type="match status" value="1"/>
</dbReference>
<accession>A0A934QRH1</accession>
<dbReference type="Proteomes" id="UP000635245">
    <property type="component" value="Unassembled WGS sequence"/>
</dbReference>
<dbReference type="GO" id="GO:0006281">
    <property type="term" value="P:DNA repair"/>
    <property type="evidence" value="ECO:0007669"/>
    <property type="project" value="TreeGrafter"/>
</dbReference>
<dbReference type="RefSeq" id="WP_200317463.1">
    <property type="nucleotide sequence ID" value="NZ_JAENJH010000002.1"/>
</dbReference>
<evidence type="ECO:0000313" key="2">
    <source>
        <dbReference type="Proteomes" id="UP000635245"/>
    </source>
</evidence>
<dbReference type="NCBIfam" id="TIGR03351">
    <property type="entry name" value="PhnX-like"/>
    <property type="match status" value="1"/>
</dbReference>
<organism evidence="1 2">
    <name type="scientific">Prauserella cavernicola</name>
    <dbReference type="NCBI Taxonomy" id="2800127"/>
    <lineage>
        <taxon>Bacteria</taxon>
        <taxon>Bacillati</taxon>
        <taxon>Actinomycetota</taxon>
        <taxon>Actinomycetes</taxon>
        <taxon>Pseudonocardiales</taxon>
        <taxon>Pseudonocardiaceae</taxon>
        <taxon>Prauserella</taxon>
    </lineage>
</organism>
<dbReference type="Pfam" id="PF00702">
    <property type="entry name" value="Hydrolase"/>
    <property type="match status" value="1"/>
</dbReference>
<gene>
    <name evidence="1" type="ORF">JHE00_10740</name>
</gene>
<evidence type="ECO:0000313" key="1">
    <source>
        <dbReference type="EMBL" id="MBK1784803.1"/>
    </source>
</evidence>
<comment type="caution">
    <text evidence="1">The sequence shown here is derived from an EMBL/GenBank/DDBJ whole genome shotgun (WGS) entry which is preliminary data.</text>
</comment>
<keyword evidence="1" id="KW-0378">Hydrolase</keyword>
<keyword evidence="2" id="KW-1185">Reference proteome</keyword>
<dbReference type="InterPro" id="IPR022468">
    <property type="entry name" value="PhnX-like"/>
</dbReference>
<dbReference type="GO" id="GO:0005829">
    <property type="term" value="C:cytosol"/>
    <property type="evidence" value="ECO:0007669"/>
    <property type="project" value="TreeGrafter"/>
</dbReference>
<dbReference type="PANTHER" id="PTHR43434:SF19">
    <property type="entry name" value="PHOSPHONOACETALDEHYDE HYDROLASE"/>
    <property type="match status" value="1"/>
</dbReference>
<dbReference type="InterPro" id="IPR023214">
    <property type="entry name" value="HAD_sf"/>
</dbReference>
<protein>
    <submittedName>
        <fullName evidence="1">Phosphonatase-like hydrolase</fullName>
    </submittedName>
</protein>
<dbReference type="PANTHER" id="PTHR43434">
    <property type="entry name" value="PHOSPHOGLYCOLATE PHOSPHATASE"/>
    <property type="match status" value="1"/>
</dbReference>
<dbReference type="SFLD" id="SFLDS00003">
    <property type="entry name" value="Haloacid_Dehalogenase"/>
    <property type="match status" value="1"/>
</dbReference>
<reference evidence="1" key="1">
    <citation type="submission" date="2020-12" db="EMBL/GenBank/DDBJ databases">
        <title>Prauserella sp. ASG 168, a novel actinomycete isolated from cave rock.</title>
        <authorList>
            <person name="Suriyachadkun C."/>
        </authorList>
    </citation>
    <scope>NUCLEOTIDE SEQUENCE</scope>
    <source>
        <strain evidence="1">ASG 168</strain>
    </source>
</reference>